<dbReference type="InterPro" id="IPR001753">
    <property type="entry name" value="Enoyl-CoA_hydra/iso"/>
</dbReference>
<dbReference type="STRING" id="1122214.Mame_00848"/>
<dbReference type="EC" id="4.2.1.17" evidence="3"/>
<evidence type="ECO:0000313" key="3">
    <source>
        <dbReference type="EMBL" id="AQZ50224.1"/>
    </source>
</evidence>
<reference evidence="3 4" key="1">
    <citation type="submission" date="2017-03" db="EMBL/GenBank/DDBJ databases">
        <title>Foreign affairs: Plasmid Transfer between Roseobacters and Rhizobia.</title>
        <authorList>
            <person name="Bartling P."/>
            <person name="Bunk B."/>
            <person name="Overmann J."/>
            <person name="Brinkmann H."/>
            <person name="Petersen J."/>
        </authorList>
    </citation>
    <scope>NUCLEOTIDE SEQUENCE [LARGE SCALE GENOMIC DNA]</scope>
    <source>
        <strain evidence="3 4">MACL11</strain>
    </source>
</reference>
<sequence>MSALHLIRHDAIAELRLDNPSKLNAFTPDMLAALDAHLDVIDADTEIRFVILTAEGDRAFCAGADIQAWGDLPPAEFARHWVRDGHRRFDRLARLSKPTIAALSGHTLGGGLELAAACDIRVMTPNATIAMPEPKIGMVPGWSGTQRVARLLPEPVIKEMALFGRKLDATRAVALGFAAEIAEDARAAAFDIADGALASSAYATEIAKYMLHAGFGEDTAAMIETLGSGMIAASADKAEGVAAFREKRKPAFKGR</sequence>
<evidence type="ECO:0000256" key="2">
    <source>
        <dbReference type="ARBA" id="ARBA00023239"/>
    </source>
</evidence>
<dbReference type="RefSeq" id="WP_018065273.1">
    <property type="nucleotide sequence ID" value="NZ_AQWH01000012.1"/>
</dbReference>
<gene>
    <name evidence="3" type="primary">fadB_3</name>
    <name evidence="3" type="ORF">Mame_00848</name>
</gene>
<dbReference type="Gene3D" id="3.90.226.10">
    <property type="entry name" value="2-enoyl-CoA Hydratase, Chain A, domain 1"/>
    <property type="match status" value="1"/>
</dbReference>
<proteinExistence type="inferred from homology"/>
<protein>
    <submittedName>
        <fullName evidence="3">Putative enoyl-CoA hydratase</fullName>
        <ecNumber evidence="3">4.2.1.17</ecNumber>
    </submittedName>
</protein>
<dbReference type="eggNOG" id="COG1024">
    <property type="taxonomic scope" value="Bacteria"/>
</dbReference>
<evidence type="ECO:0000313" key="4">
    <source>
        <dbReference type="Proteomes" id="UP000191135"/>
    </source>
</evidence>
<dbReference type="OrthoDB" id="9775794at2"/>
<name>A0A1U9YXR4_9HYPH</name>
<dbReference type="Pfam" id="PF00378">
    <property type="entry name" value="ECH_1"/>
    <property type="match status" value="1"/>
</dbReference>
<dbReference type="Gene3D" id="1.10.12.10">
    <property type="entry name" value="Lyase 2-enoyl-coa Hydratase, Chain A, domain 2"/>
    <property type="match status" value="1"/>
</dbReference>
<dbReference type="KEGG" id="mmed:Mame_00848"/>
<evidence type="ECO:0000256" key="1">
    <source>
        <dbReference type="ARBA" id="ARBA00005254"/>
    </source>
</evidence>
<dbReference type="CDD" id="cd06558">
    <property type="entry name" value="crotonase-like"/>
    <property type="match status" value="1"/>
</dbReference>
<dbReference type="GO" id="GO:0006635">
    <property type="term" value="P:fatty acid beta-oxidation"/>
    <property type="evidence" value="ECO:0007669"/>
    <property type="project" value="TreeGrafter"/>
</dbReference>
<dbReference type="AlphaFoldDB" id="A0A1U9YXR4"/>
<dbReference type="SUPFAM" id="SSF52096">
    <property type="entry name" value="ClpP/crotonase"/>
    <property type="match status" value="1"/>
</dbReference>
<keyword evidence="4" id="KW-1185">Reference proteome</keyword>
<dbReference type="Proteomes" id="UP000191135">
    <property type="component" value="Chromosome"/>
</dbReference>
<dbReference type="GO" id="GO:0004300">
    <property type="term" value="F:enoyl-CoA hydratase activity"/>
    <property type="evidence" value="ECO:0007669"/>
    <property type="project" value="UniProtKB-EC"/>
</dbReference>
<dbReference type="PANTHER" id="PTHR11941:SF54">
    <property type="entry name" value="ENOYL-COA HYDRATASE, MITOCHONDRIAL"/>
    <property type="match status" value="1"/>
</dbReference>
<dbReference type="InterPro" id="IPR014748">
    <property type="entry name" value="Enoyl-CoA_hydra_C"/>
</dbReference>
<keyword evidence="2 3" id="KW-0456">Lyase</keyword>
<dbReference type="InterPro" id="IPR029045">
    <property type="entry name" value="ClpP/crotonase-like_dom_sf"/>
</dbReference>
<dbReference type="EMBL" id="CP020330">
    <property type="protein sequence ID" value="AQZ50224.1"/>
    <property type="molecule type" value="Genomic_DNA"/>
</dbReference>
<comment type="similarity">
    <text evidence="1">Belongs to the enoyl-CoA hydratase/isomerase family.</text>
</comment>
<accession>A0A1U9YXR4</accession>
<dbReference type="PANTHER" id="PTHR11941">
    <property type="entry name" value="ENOYL-COA HYDRATASE-RELATED"/>
    <property type="match status" value="1"/>
</dbReference>
<organism evidence="3 4">
    <name type="scientific">Martelella mediterranea DSM 17316</name>
    <dbReference type="NCBI Taxonomy" id="1122214"/>
    <lineage>
        <taxon>Bacteria</taxon>
        <taxon>Pseudomonadati</taxon>
        <taxon>Pseudomonadota</taxon>
        <taxon>Alphaproteobacteria</taxon>
        <taxon>Hyphomicrobiales</taxon>
        <taxon>Aurantimonadaceae</taxon>
        <taxon>Martelella</taxon>
    </lineage>
</organism>